<evidence type="ECO:0000313" key="3">
    <source>
        <dbReference type="EMBL" id="VUX55445.1"/>
    </source>
</evidence>
<evidence type="ECO:0000259" key="2">
    <source>
        <dbReference type="Pfam" id="PF12697"/>
    </source>
</evidence>
<feature type="chain" id="PRO_5028444322" description="AB hydrolase-1 domain-containing protein" evidence="1">
    <location>
        <begin position="21"/>
        <end position="245"/>
    </location>
</feature>
<organism evidence="3">
    <name type="scientific">uncultured Woeseiaceae bacterium</name>
    <dbReference type="NCBI Taxonomy" id="1983305"/>
    <lineage>
        <taxon>Bacteria</taxon>
        <taxon>Pseudomonadati</taxon>
        <taxon>Pseudomonadota</taxon>
        <taxon>Gammaproteobacteria</taxon>
        <taxon>Woeseiales</taxon>
        <taxon>Woeseiaceae</taxon>
        <taxon>environmental samples</taxon>
    </lineage>
</organism>
<dbReference type="InterPro" id="IPR029058">
    <property type="entry name" value="AB_hydrolase_fold"/>
</dbReference>
<name>A0A7D9D486_9GAMM</name>
<evidence type="ECO:0000256" key="1">
    <source>
        <dbReference type="SAM" id="SignalP"/>
    </source>
</evidence>
<dbReference type="AlphaFoldDB" id="A0A7D9D486"/>
<dbReference type="SUPFAM" id="SSF53474">
    <property type="entry name" value="alpha/beta-Hydrolases"/>
    <property type="match status" value="1"/>
</dbReference>
<dbReference type="PANTHER" id="PTHR37946">
    <property type="entry name" value="SLL1969 PROTEIN"/>
    <property type="match status" value="1"/>
</dbReference>
<feature type="domain" description="AB hydrolase-1" evidence="2">
    <location>
        <begin position="35"/>
        <end position="239"/>
    </location>
</feature>
<feature type="signal peptide" evidence="1">
    <location>
        <begin position="1"/>
        <end position="20"/>
    </location>
</feature>
<dbReference type="PROSITE" id="PS51257">
    <property type="entry name" value="PROKAR_LIPOPROTEIN"/>
    <property type="match status" value="1"/>
</dbReference>
<dbReference type="Gene3D" id="3.40.50.1820">
    <property type="entry name" value="alpha/beta hydrolase"/>
    <property type="match status" value="1"/>
</dbReference>
<dbReference type="EMBL" id="LR633967">
    <property type="protein sequence ID" value="VUX55445.1"/>
    <property type="molecule type" value="Genomic_DNA"/>
</dbReference>
<proteinExistence type="predicted"/>
<accession>A0A7D9D486</accession>
<sequence>MDAARVIALGVLVTAILLSACTQDTAPAAKPNECVILLHGLARTAHSMQRMQRALERSGYFVANVDYPSRDHKIEMLAPLAIEDGLAQCATNPGTSEVHFVTHSLGGILVRVYLAENTIDNLGRVVMLAPPNQGSIAVDELAQIPGFDWLNGPAGYQLGKGPESVPLSLGVPNFDFSVIAGDRTIDPITSAVLPNPDDGRVSVSDTRLEGMRDFAVVPVSHAMIMQDQDVIRLVKNYLARGSFSP</sequence>
<protein>
    <recommendedName>
        <fullName evidence="2">AB hydrolase-1 domain-containing protein</fullName>
    </recommendedName>
</protein>
<reference evidence="3" key="1">
    <citation type="submission" date="2019-07" db="EMBL/GenBank/DDBJ databases">
        <authorList>
            <person name="Weber M."/>
            <person name="Kostadinov I."/>
            <person name="Kostadinov D I."/>
        </authorList>
    </citation>
    <scope>NUCLEOTIDE SEQUENCE</scope>
    <source>
        <strain evidence="3">Gfbio:sag-sample-m06:053724c1-46a9-4a36-b237-ea2bf867836b</strain>
    </source>
</reference>
<gene>
    <name evidence="3" type="ORF">JTBM06_V1_30006</name>
</gene>
<dbReference type="InterPro" id="IPR000073">
    <property type="entry name" value="AB_hydrolase_1"/>
</dbReference>
<dbReference type="Pfam" id="PF12697">
    <property type="entry name" value="Abhydrolase_6"/>
    <property type="match status" value="1"/>
</dbReference>
<keyword evidence="1" id="KW-0732">Signal</keyword>
<dbReference type="PANTHER" id="PTHR37946:SF1">
    <property type="entry name" value="SLL1969 PROTEIN"/>
    <property type="match status" value="1"/>
</dbReference>